<proteinExistence type="predicted"/>
<dbReference type="AlphaFoldDB" id="A0AAN9WYU5"/>
<accession>A0AAN9WYU5</accession>
<comment type="caution">
    <text evidence="1">The sequence shown here is derived from an EMBL/GenBank/DDBJ whole genome shotgun (WGS) entry which is preliminary data.</text>
</comment>
<reference evidence="1 2" key="1">
    <citation type="submission" date="2024-01" db="EMBL/GenBank/DDBJ databases">
        <title>The genomes of 5 underutilized Papilionoideae crops provide insights into root nodulation and disease resistanc.</title>
        <authorList>
            <person name="Jiang F."/>
        </authorList>
    </citation>
    <scope>NUCLEOTIDE SEQUENCE [LARGE SCALE GENOMIC DNA]</scope>
    <source>
        <strain evidence="1">JINMINGXINNONG_FW02</strain>
        <tissue evidence="1">Leaves</tissue>
    </source>
</reference>
<protein>
    <submittedName>
        <fullName evidence="1">Uncharacterized protein</fullName>
    </submittedName>
</protein>
<gene>
    <name evidence="1" type="ORF">VNO80_01354</name>
</gene>
<evidence type="ECO:0000313" key="1">
    <source>
        <dbReference type="EMBL" id="KAK7382501.1"/>
    </source>
</evidence>
<evidence type="ECO:0000313" key="2">
    <source>
        <dbReference type="Proteomes" id="UP001374584"/>
    </source>
</evidence>
<organism evidence="1 2">
    <name type="scientific">Phaseolus coccineus</name>
    <name type="common">Scarlet runner bean</name>
    <name type="synonym">Phaseolus multiflorus</name>
    <dbReference type="NCBI Taxonomy" id="3886"/>
    <lineage>
        <taxon>Eukaryota</taxon>
        <taxon>Viridiplantae</taxon>
        <taxon>Streptophyta</taxon>
        <taxon>Embryophyta</taxon>
        <taxon>Tracheophyta</taxon>
        <taxon>Spermatophyta</taxon>
        <taxon>Magnoliopsida</taxon>
        <taxon>eudicotyledons</taxon>
        <taxon>Gunneridae</taxon>
        <taxon>Pentapetalae</taxon>
        <taxon>rosids</taxon>
        <taxon>fabids</taxon>
        <taxon>Fabales</taxon>
        <taxon>Fabaceae</taxon>
        <taxon>Papilionoideae</taxon>
        <taxon>50 kb inversion clade</taxon>
        <taxon>NPAAA clade</taxon>
        <taxon>indigoferoid/millettioid clade</taxon>
        <taxon>Phaseoleae</taxon>
        <taxon>Phaseolus</taxon>
    </lineage>
</organism>
<sequence>MARKPPTPPRPSSEMGQIARAMEMMATAIQQQNTVMAQIHQAVMHHLGTAGSAATAFPVNQLREQMGMTEFMRHNPTQFRGNVSPNQPDQWIREFHVRTWKILLE</sequence>
<dbReference type="EMBL" id="JAYMYR010000001">
    <property type="protein sequence ID" value="KAK7382501.1"/>
    <property type="molecule type" value="Genomic_DNA"/>
</dbReference>
<keyword evidence="2" id="KW-1185">Reference proteome</keyword>
<name>A0AAN9WYU5_PHACN</name>
<dbReference type="Proteomes" id="UP001374584">
    <property type="component" value="Unassembled WGS sequence"/>
</dbReference>